<comment type="catalytic activity">
    <reaction evidence="3">
        <text>Cleavage of hydrophobic, N-terminal signal or leader sequences from secreted and periplasmic proteins.</text>
        <dbReference type="EC" id="3.4.21.89"/>
    </reaction>
</comment>
<reference evidence="5 6" key="1">
    <citation type="submission" date="2018-07" db="EMBL/GenBank/DDBJ databases">
        <title>Genomic Encyclopedia of Type Strains, Phase III (KMG-III): the genomes of soil and plant-associated and newly described type strains.</title>
        <authorList>
            <person name="Whitman W."/>
        </authorList>
    </citation>
    <scope>NUCLEOTIDE SEQUENCE [LARGE SCALE GENOMIC DNA]</scope>
    <source>
        <strain evidence="5 6">CECT 7731</strain>
    </source>
</reference>
<evidence type="ECO:0000256" key="2">
    <source>
        <dbReference type="ARBA" id="ARBA00019232"/>
    </source>
</evidence>
<dbReference type="GO" id="GO:0004252">
    <property type="term" value="F:serine-type endopeptidase activity"/>
    <property type="evidence" value="ECO:0007669"/>
    <property type="project" value="InterPro"/>
</dbReference>
<dbReference type="NCBIfam" id="TIGR02227">
    <property type="entry name" value="sigpep_I_bact"/>
    <property type="match status" value="1"/>
</dbReference>
<comment type="subcellular location">
    <subcellularLocation>
        <location evidence="3">Membrane</location>
        <topology evidence="3">Multi-pass membrane protein</topology>
    </subcellularLocation>
</comment>
<dbReference type="OrthoDB" id="5986739at2"/>
<sequence length="277" mass="31390">MIKKRKPIAALLLSILSPGFGHIYAGDFKKGLWLFFLQAGGLFVFGKLGWLSTAYGIWFFIAFLLCLYLYAMLSAVRLALSNKTYELKPYNRWYCYLAILALILFLGQTLISSRGALLGFELYQVPSRSMMPTLQPGDYIAVDTKDLSLNVGDVVVFRYPNNRQTLFTQRVVALGNDRVAIENGQVILNGKSELIASVDERFRRNEISISMAERVVPEGQVFVLGDWRDNSNDSRYWGAFSESDIIGKVTYIWLSKEFSRLGSKVTQPFSIENLLSR</sequence>
<gene>
    <name evidence="5" type="ORF">DFP77_10715</name>
</gene>
<dbReference type="PANTHER" id="PTHR43390">
    <property type="entry name" value="SIGNAL PEPTIDASE I"/>
    <property type="match status" value="1"/>
</dbReference>
<dbReference type="RefSeq" id="WP_114411220.1">
    <property type="nucleotide sequence ID" value="NZ_QPJQ01000007.1"/>
</dbReference>
<keyword evidence="3" id="KW-0812">Transmembrane</keyword>
<dbReference type="GO" id="GO:0016020">
    <property type="term" value="C:membrane"/>
    <property type="evidence" value="ECO:0007669"/>
    <property type="project" value="UniProtKB-SubCell"/>
</dbReference>
<dbReference type="CDD" id="cd06530">
    <property type="entry name" value="S26_SPase_I"/>
    <property type="match status" value="1"/>
</dbReference>
<protein>
    <recommendedName>
        <fullName evidence="2 3">Signal peptidase I</fullName>
        <ecNumber evidence="3">3.4.21.89</ecNumber>
    </recommendedName>
</protein>
<dbReference type="EMBL" id="QPJQ01000007">
    <property type="protein sequence ID" value="RCX06917.1"/>
    <property type="molecule type" value="Genomic_DNA"/>
</dbReference>
<keyword evidence="3" id="KW-1133">Transmembrane helix</keyword>
<feature type="transmembrane region" description="Helical" evidence="3">
    <location>
        <begin position="31"/>
        <end position="50"/>
    </location>
</feature>
<dbReference type="AlphaFoldDB" id="A0A369AFH6"/>
<keyword evidence="3" id="KW-0472">Membrane</keyword>
<evidence type="ECO:0000313" key="6">
    <source>
        <dbReference type="Proteomes" id="UP000253506"/>
    </source>
</evidence>
<dbReference type="PANTHER" id="PTHR43390:SF1">
    <property type="entry name" value="CHLOROPLAST PROCESSING PEPTIDASE"/>
    <property type="match status" value="1"/>
</dbReference>
<evidence type="ECO:0000256" key="3">
    <source>
        <dbReference type="RuleBase" id="RU362042"/>
    </source>
</evidence>
<proteinExistence type="inferred from homology"/>
<dbReference type="Gene3D" id="2.10.109.10">
    <property type="entry name" value="Umud Fragment, subunit A"/>
    <property type="match status" value="1"/>
</dbReference>
<dbReference type="GO" id="GO:0009003">
    <property type="term" value="F:signal peptidase activity"/>
    <property type="evidence" value="ECO:0007669"/>
    <property type="project" value="UniProtKB-EC"/>
</dbReference>
<keyword evidence="3" id="KW-0645">Protease</keyword>
<organism evidence="5 6">
    <name type="scientific">Marinomonas foliarum</name>
    <dbReference type="NCBI Taxonomy" id="491950"/>
    <lineage>
        <taxon>Bacteria</taxon>
        <taxon>Pseudomonadati</taxon>
        <taxon>Pseudomonadota</taxon>
        <taxon>Gammaproteobacteria</taxon>
        <taxon>Oceanospirillales</taxon>
        <taxon>Oceanospirillaceae</taxon>
        <taxon>Marinomonas</taxon>
    </lineage>
</organism>
<dbReference type="InterPro" id="IPR000223">
    <property type="entry name" value="Pept_S26A_signal_pept_1"/>
</dbReference>
<comment type="caution">
    <text evidence="5">The sequence shown here is derived from an EMBL/GenBank/DDBJ whole genome shotgun (WGS) entry which is preliminary data.</text>
</comment>
<dbReference type="GO" id="GO:0006465">
    <property type="term" value="P:signal peptide processing"/>
    <property type="evidence" value="ECO:0007669"/>
    <property type="project" value="InterPro"/>
</dbReference>
<feature type="transmembrane region" description="Helical" evidence="3">
    <location>
        <begin position="57"/>
        <end position="76"/>
    </location>
</feature>
<feature type="domain" description="Peptidase S26" evidence="4">
    <location>
        <begin position="118"/>
        <end position="253"/>
    </location>
</feature>
<evidence type="ECO:0000259" key="4">
    <source>
        <dbReference type="Pfam" id="PF10502"/>
    </source>
</evidence>
<dbReference type="Proteomes" id="UP000253506">
    <property type="component" value="Unassembled WGS sequence"/>
</dbReference>
<name>A0A369AFH6_9GAMM</name>
<dbReference type="InterPro" id="IPR019533">
    <property type="entry name" value="Peptidase_S26"/>
</dbReference>
<accession>A0A369AFH6</accession>
<dbReference type="Pfam" id="PF10502">
    <property type="entry name" value="Peptidase_S26"/>
    <property type="match status" value="1"/>
</dbReference>
<dbReference type="PRINTS" id="PR00727">
    <property type="entry name" value="LEADERPTASE"/>
</dbReference>
<keyword evidence="3" id="KW-0378">Hydrolase</keyword>
<evidence type="ECO:0000313" key="5">
    <source>
        <dbReference type="EMBL" id="RCX06917.1"/>
    </source>
</evidence>
<comment type="similarity">
    <text evidence="1 3">Belongs to the peptidase S26 family.</text>
</comment>
<feature type="transmembrane region" description="Helical" evidence="3">
    <location>
        <begin position="96"/>
        <end position="120"/>
    </location>
</feature>
<dbReference type="EC" id="3.4.21.89" evidence="3"/>
<evidence type="ECO:0000256" key="1">
    <source>
        <dbReference type="ARBA" id="ARBA00009370"/>
    </source>
</evidence>
<dbReference type="SUPFAM" id="SSF51306">
    <property type="entry name" value="LexA/Signal peptidase"/>
    <property type="match status" value="1"/>
</dbReference>
<dbReference type="InterPro" id="IPR036286">
    <property type="entry name" value="LexA/Signal_pep-like_sf"/>
</dbReference>